<feature type="transmembrane region" description="Helical" evidence="5">
    <location>
        <begin position="91"/>
        <end position="110"/>
    </location>
</feature>
<keyword evidence="4 5" id="KW-0472">Membrane</keyword>
<keyword evidence="2 5" id="KW-0812">Transmembrane</keyword>
<dbReference type="PANTHER" id="PTHR43341">
    <property type="entry name" value="AMINO ACID PERMEASE"/>
    <property type="match status" value="1"/>
</dbReference>
<dbReference type="InterPro" id="IPR004841">
    <property type="entry name" value="AA-permease/SLC12A_dom"/>
</dbReference>
<evidence type="ECO:0000259" key="6">
    <source>
        <dbReference type="Pfam" id="PF00324"/>
    </source>
</evidence>
<sequence length="205" mass="22593">MIVFARQDNDRKYTMATGASPFEKGAGQISFKDHATVLTSVEVGHSHVTPEDHTQRKIKPRHIQLIGIAGTIGTGLFVAIGRALISGGPASLFIAYTIWCPVVYTIALCMSEMATFLPISSPFIRFAGRFVDEAFGVAAGYNFFLFQASLLPFEITVCNLVIHYWTEAIPTWAICLIFLALYAVLNYIKVSGYGEAEFWHGVEAF</sequence>
<keyword evidence="3 5" id="KW-1133">Transmembrane helix</keyword>
<dbReference type="Proteomes" id="UP000073492">
    <property type="component" value="Unassembled WGS sequence"/>
</dbReference>
<feature type="domain" description="Amino acid permease/ SLC12A" evidence="6">
    <location>
        <begin position="62"/>
        <end position="199"/>
    </location>
</feature>
<comment type="caution">
    <text evidence="7">The sequence shown here is derived from an EMBL/GenBank/DDBJ whole genome shotgun (WGS) entry which is preliminary data.</text>
</comment>
<evidence type="ECO:0000313" key="8">
    <source>
        <dbReference type="Proteomes" id="UP000073492"/>
    </source>
</evidence>
<dbReference type="InterPro" id="IPR050524">
    <property type="entry name" value="APC_YAT"/>
</dbReference>
<evidence type="ECO:0000256" key="1">
    <source>
        <dbReference type="ARBA" id="ARBA00004141"/>
    </source>
</evidence>
<evidence type="ECO:0000256" key="3">
    <source>
        <dbReference type="ARBA" id="ARBA00022989"/>
    </source>
</evidence>
<feature type="transmembrane region" description="Helical" evidence="5">
    <location>
        <begin position="169"/>
        <end position="188"/>
    </location>
</feature>
<feature type="transmembrane region" description="Helical" evidence="5">
    <location>
        <begin position="65"/>
        <end position="85"/>
    </location>
</feature>
<reference evidence="7 8" key="1">
    <citation type="submission" date="2015-07" db="EMBL/GenBank/DDBJ databases">
        <title>Comparative genomics of the Sigatoka disease complex on banana suggests a link between parallel evolutionary changes in Pseudocercospora fijiensis and Pseudocercospora eumusae and increased virulence on the banana host.</title>
        <authorList>
            <person name="Chang T.-C."/>
            <person name="Salvucci A."/>
            <person name="Crous P.W."/>
            <person name="Stergiopoulos I."/>
        </authorList>
    </citation>
    <scope>NUCLEOTIDE SEQUENCE [LARGE SCALE GENOMIC DNA]</scope>
    <source>
        <strain evidence="7 8">CBS 116634</strain>
    </source>
</reference>
<dbReference type="OrthoDB" id="3637027at2759"/>
<comment type="subcellular location">
    <subcellularLocation>
        <location evidence="1">Membrane</location>
        <topology evidence="1">Multi-pass membrane protein</topology>
    </subcellularLocation>
</comment>
<organism evidence="7 8">
    <name type="scientific">Pseudocercospora musae</name>
    <dbReference type="NCBI Taxonomy" id="113226"/>
    <lineage>
        <taxon>Eukaryota</taxon>
        <taxon>Fungi</taxon>
        <taxon>Dikarya</taxon>
        <taxon>Ascomycota</taxon>
        <taxon>Pezizomycotina</taxon>
        <taxon>Dothideomycetes</taxon>
        <taxon>Dothideomycetidae</taxon>
        <taxon>Mycosphaerellales</taxon>
        <taxon>Mycosphaerellaceae</taxon>
        <taxon>Pseudocercospora</taxon>
    </lineage>
</organism>
<proteinExistence type="predicted"/>
<dbReference type="GO" id="GO:0015171">
    <property type="term" value="F:amino acid transmembrane transporter activity"/>
    <property type="evidence" value="ECO:0007669"/>
    <property type="project" value="TreeGrafter"/>
</dbReference>
<evidence type="ECO:0000256" key="2">
    <source>
        <dbReference type="ARBA" id="ARBA00022692"/>
    </source>
</evidence>
<dbReference type="EMBL" id="LFZO01000129">
    <property type="protein sequence ID" value="KXT13093.1"/>
    <property type="molecule type" value="Genomic_DNA"/>
</dbReference>
<evidence type="ECO:0000256" key="5">
    <source>
        <dbReference type="SAM" id="Phobius"/>
    </source>
</evidence>
<gene>
    <name evidence="7" type="ORF">AC579_2143</name>
</gene>
<dbReference type="Pfam" id="PF00324">
    <property type="entry name" value="AA_permease"/>
    <property type="match status" value="1"/>
</dbReference>
<evidence type="ECO:0000313" key="7">
    <source>
        <dbReference type="EMBL" id="KXT13093.1"/>
    </source>
</evidence>
<protein>
    <recommendedName>
        <fullName evidence="6">Amino acid permease/ SLC12A domain-containing protein</fullName>
    </recommendedName>
</protein>
<evidence type="ECO:0000256" key="4">
    <source>
        <dbReference type="ARBA" id="ARBA00023136"/>
    </source>
</evidence>
<keyword evidence="8" id="KW-1185">Reference proteome</keyword>
<dbReference type="GO" id="GO:0016020">
    <property type="term" value="C:membrane"/>
    <property type="evidence" value="ECO:0007669"/>
    <property type="project" value="UniProtKB-SubCell"/>
</dbReference>
<accession>A0A139IEA6</accession>
<dbReference type="Gene3D" id="1.20.1740.10">
    <property type="entry name" value="Amino acid/polyamine transporter I"/>
    <property type="match status" value="1"/>
</dbReference>
<dbReference type="PANTHER" id="PTHR43341:SF15">
    <property type="entry name" value="GENERAL AMINO ACID PERMEASE AGP2"/>
    <property type="match status" value="1"/>
</dbReference>
<name>A0A139IEA6_9PEZI</name>
<dbReference type="AlphaFoldDB" id="A0A139IEA6"/>